<dbReference type="AlphaFoldDB" id="A0A655APX8"/>
<proteinExistence type="predicted"/>
<organism evidence="1 2">
    <name type="scientific">Mycobacterium tuberculosis</name>
    <dbReference type="NCBI Taxonomy" id="1773"/>
    <lineage>
        <taxon>Bacteria</taxon>
        <taxon>Bacillati</taxon>
        <taxon>Actinomycetota</taxon>
        <taxon>Actinomycetes</taxon>
        <taxon>Mycobacteriales</taxon>
        <taxon>Mycobacteriaceae</taxon>
        <taxon>Mycobacterium</taxon>
        <taxon>Mycobacterium tuberculosis complex</taxon>
    </lineage>
</organism>
<evidence type="ECO:0000313" key="1">
    <source>
        <dbReference type="EMBL" id="CKT38186.1"/>
    </source>
</evidence>
<sequence length="30" mass="3330">MRSIGRPPDVMNRTTKAAAITRKMTLSQVV</sequence>
<reference evidence="1 2" key="1">
    <citation type="submission" date="2015-03" db="EMBL/GenBank/DDBJ databases">
        <authorList>
            <consortium name="Pathogen Informatics"/>
        </authorList>
    </citation>
    <scope>NUCLEOTIDE SEQUENCE [LARGE SCALE GENOMIC DNA]</scope>
    <source>
        <strain evidence="1 2">Bir 172</strain>
    </source>
</reference>
<dbReference type="Proteomes" id="UP000048948">
    <property type="component" value="Unassembled WGS sequence"/>
</dbReference>
<accession>A0A655APX8</accession>
<gene>
    <name evidence="1" type="ORF">ERS027646_03457</name>
</gene>
<protein>
    <submittedName>
        <fullName evidence="1">Uncharacterized protein</fullName>
    </submittedName>
</protein>
<evidence type="ECO:0000313" key="2">
    <source>
        <dbReference type="Proteomes" id="UP000048948"/>
    </source>
</evidence>
<name>A0A655APX8_MYCTX</name>
<dbReference type="EMBL" id="CNGE01000816">
    <property type="protein sequence ID" value="CKT38186.1"/>
    <property type="molecule type" value="Genomic_DNA"/>
</dbReference>